<dbReference type="SUPFAM" id="SSF47413">
    <property type="entry name" value="lambda repressor-like DNA-binding domains"/>
    <property type="match status" value="1"/>
</dbReference>
<feature type="domain" description="HTH cro/C1-type" evidence="1">
    <location>
        <begin position="17"/>
        <end position="70"/>
    </location>
</feature>
<gene>
    <name evidence="2" type="ORF">AB0C36_20710</name>
</gene>
<dbReference type="Pfam" id="PF19054">
    <property type="entry name" value="DUF5753"/>
    <property type="match status" value="1"/>
</dbReference>
<dbReference type="RefSeq" id="WP_358356062.1">
    <property type="nucleotide sequence ID" value="NZ_JBEZFP010000053.1"/>
</dbReference>
<dbReference type="Pfam" id="PF13560">
    <property type="entry name" value="HTH_31"/>
    <property type="match status" value="1"/>
</dbReference>
<dbReference type="EMBL" id="JBEZFP010000053">
    <property type="protein sequence ID" value="MEU8135925.1"/>
    <property type="molecule type" value="Genomic_DNA"/>
</dbReference>
<accession>A0ABV3DJJ4</accession>
<evidence type="ECO:0000313" key="2">
    <source>
        <dbReference type="EMBL" id="MEU8135925.1"/>
    </source>
</evidence>
<dbReference type="InterPro" id="IPR010982">
    <property type="entry name" value="Lambda_DNA-bd_dom_sf"/>
</dbReference>
<evidence type="ECO:0000313" key="3">
    <source>
        <dbReference type="Proteomes" id="UP001551482"/>
    </source>
</evidence>
<keyword evidence="3" id="KW-1185">Reference proteome</keyword>
<comment type="caution">
    <text evidence="2">The sequence shown here is derived from an EMBL/GenBank/DDBJ whole genome shotgun (WGS) entry which is preliminary data.</text>
</comment>
<sequence length="283" mass="32271">MANLRQTVRRLRLGMELKALRTAKAWKLEDAAPLLERSVSGLSKIETGKQRLYPRDLLIFFQVYGVTDEAKQEELKELARTSTKRNWWQPYSGVVRDPLADYLSLEEEARQIGAFGGFLVPGLLQTEAYAHAVVEASRKWEEADQVDKFVQLRMARKVVLTRSEKPAQLWTVLTEQVVRQQIGGRDVMKEQLRHLREISRDMTNVTVQLLPYSAGAHAGLDGSFTIMRFDNSGPIVCVNSLTSSTYVEDEQLERYETAWDHVKSSAMSPRETSATLKRLIEDL</sequence>
<name>A0ABV3DJJ4_9ACTN</name>
<reference evidence="2 3" key="1">
    <citation type="submission" date="2024-06" db="EMBL/GenBank/DDBJ databases">
        <title>The Natural Products Discovery Center: Release of the First 8490 Sequenced Strains for Exploring Actinobacteria Biosynthetic Diversity.</title>
        <authorList>
            <person name="Kalkreuter E."/>
            <person name="Kautsar S.A."/>
            <person name="Yang D."/>
            <person name="Bader C.D."/>
            <person name="Teijaro C.N."/>
            <person name="Fluegel L."/>
            <person name="Davis C.M."/>
            <person name="Simpson J.R."/>
            <person name="Lauterbach L."/>
            <person name="Steele A.D."/>
            <person name="Gui C."/>
            <person name="Meng S."/>
            <person name="Li G."/>
            <person name="Viehrig K."/>
            <person name="Ye F."/>
            <person name="Su P."/>
            <person name="Kiefer A.F."/>
            <person name="Nichols A."/>
            <person name="Cepeda A.J."/>
            <person name="Yan W."/>
            <person name="Fan B."/>
            <person name="Jiang Y."/>
            <person name="Adhikari A."/>
            <person name="Zheng C.-J."/>
            <person name="Schuster L."/>
            <person name="Cowan T.M."/>
            <person name="Smanski M.J."/>
            <person name="Chevrette M.G."/>
            <person name="De Carvalho L.P.S."/>
            <person name="Shen B."/>
        </authorList>
    </citation>
    <scope>NUCLEOTIDE SEQUENCE [LARGE SCALE GENOMIC DNA]</scope>
    <source>
        <strain evidence="2 3">NPDC048946</strain>
    </source>
</reference>
<evidence type="ECO:0000259" key="1">
    <source>
        <dbReference type="PROSITE" id="PS50943"/>
    </source>
</evidence>
<dbReference type="CDD" id="cd00093">
    <property type="entry name" value="HTH_XRE"/>
    <property type="match status" value="1"/>
</dbReference>
<dbReference type="PROSITE" id="PS50943">
    <property type="entry name" value="HTH_CROC1"/>
    <property type="match status" value="1"/>
</dbReference>
<dbReference type="Gene3D" id="1.10.260.40">
    <property type="entry name" value="lambda repressor-like DNA-binding domains"/>
    <property type="match status" value="1"/>
</dbReference>
<dbReference type="InterPro" id="IPR043917">
    <property type="entry name" value="DUF5753"/>
</dbReference>
<dbReference type="Proteomes" id="UP001551482">
    <property type="component" value="Unassembled WGS sequence"/>
</dbReference>
<organism evidence="2 3">
    <name type="scientific">Streptodolium elevatio</name>
    <dbReference type="NCBI Taxonomy" id="3157996"/>
    <lineage>
        <taxon>Bacteria</taxon>
        <taxon>Bacillati</taxon>
        <taxon>Actinomycetota</taxon>
        <taxon>Actinomycetes</taxon>
        <taxon>Kitasatosporales</taxon>
        <taxon>Streptomycetaceae</taxon>
        <taxon>Streptodolium</taxon>
    </lineage>
</organism>
<protein>
    <submittedName>
        <fullName evidence="2">Helix-turn-helix transcriptional regulator</fullName>
    </submittedName>
</protein>
<dbReference type="InterPro" id="IPR001387">
    <property type="entry name" value="Cro/C1-type_HTH"/>
</dbReference>
<proteinExistence type="predicted"/>